<evidence type="ECO:0000256" key="3">
    <source>
        <dbReference type="SAM" id="Phobius"/>
    </source>
</evidence>
<dbReference type="PROSITE" id="PS50297">
    <property type="entry name" value="ANK_REP_REGION"/>
    <property type="match status" value="1"/>
</dbReference>
<feature type="compositionally biased region" description="Acidic residues" evidence="2">
    <location>
        <begin position="112"/>
        <end position="129"/>
    </location>
</feature>
<dbReference type="GO" id="GO:0016020">
    <property type="term" value="C:membrane"/>
    <property type="evidence" value="ECO:0007669"/>
    <property type="project" value="TreeGrafter"/>
</dbReference>
<feature type="transmembrane region" description="Helical" evidence="3">
    <location>
        <begin position="724"/>
        <end position="749"/>
    </location>
</feature>
<dbReference type="SUPFAM" id="SSF48403">
    <property type="entry name" value="Ankyrin repeat"/>
    <property type="match status" value="1"/>
</dbReference>
<comment type="caution">
    <text evidence="5">The sequence shown here is derived from an EMBL/GenBank/DDBJ whole genome shotgun (WGS) entry which is preliminary data.</text>
</comment>
<feature type="transmembrane region" description="Helical" evidence="3">
    <location>
        <begin position="641"/>
        <end position="661"/>
    </location>
</feature>
<feature type="repeat" description="ANK" evidence="1">
    <location>
        <begin position="224"/>
        <end position="256"/>
    </location>
</feature>
<evidence type="ECO:0000256" key="1">
    <source>
        <dbReference type="PROSITE-ProRule" id="PRU00023"/>
    </source>
</evidence>
<keyword evidence="6" id="KW-1185">Reference proteome</keyword>
<name>A0AAD4TG27_9MAGN</name>
<dbReference type="InterPro" id="IPR036770">
    <property type="entry name" value="Ankyrin_rpt-contain_sf"/>
</dbReference>
<dbReference type="InterPro" id="IPR002110">
    <property type="entry name" value="Ankyrin_rpt"/>
</dbReference>
<feature type="compositionally biased region" description="Low complexity" evidence="2">
    <location>
        <begin position="77"/>
        <end position="86"/>
    </location>
</feature>
<dbReference type="AlphaFoldDB" id="A0AAD4TG27"/>
<feature type="region of interest" description="Disordered" evidence="2">
    <location>
        <begin position="77"/>
        <end position="140"/>
    </location>
</feature>
<evidence type="ECO:0000256" key="2">
    <source>
        <dbReference type="SAM" id="MobiDB-lite"/>
    </source>
</evidence>
<feature type="transmembrane region" description="Helical" evidence="3">
    <location>
        <begin position="682"/>
        <end position="704"/>
    </location>
</feature>
<proteinExistence type="predicted"/>
<keyword evidence="3" id="KW-1133">Transmembrane helix</keyword>
<protein>
    <recommendedName>
        <fullName evidence="4">PGG domain-containing protein</fullName>
    </recommendedName>
</protein>
<dbReference type="PANTHER" id="PTHR24177">
    <property type="entry name" value="CASKIN"/>
    <property type="match status" value="1"/>
</dbReference>
<feature type="region of interest" description="Disordered" evidence="2">
    <location>
        <begin position="388"/>
        <end position="421"/>
    </location>
</feature>
<evidence type="ECO:0000259" key="4">
    <source>
        <dbReference type="Pfam" id="PF13962"/>
    </source>
</evidence>
<accession>A0AAD4TG27</accession>
<dbReference type="PROSITE" id="PS50088">
    <property type="entry name" value="ANK_REPEAT"/>
    <property type="match status" value="1"/>
</dbReference>
<sequence>MSTSTTSVVGDDRDHLVHETILLSTKQIVASIEASSAGIKALLCKIVDSQAQNQQQQAQNQLQMMEMLKILANNNNSRNTTASISNEESAGDHPIDIPNEQIRPTIPSTGNDTEEVVENETSETNEQQEEVNQVIQEEEDQQVHKKNFDGYEPLIDAIKQLNWKKAEEYLNDHETVITDIFRRRDSGMEIKTILLRAAYLHQYPFLKKFLTLVPPKALEFAKPNGVTILHTAAAFGDIKLVKALVEKNPNLTQIRADEHGLPLAIAAISYTDGQKEVLDYLCSVTRNEDPSPFSGEQGAKLLFRLLSANMYGTALSVCQRFPGLVERMDVADSDGIRIPNLLRCIVDKPFTFLSGSKLKWWERCIYTVIEVDMDSPYVGGIDREKQKVNVKTSEGTTKEDEENPPDASKGSSLSGQCSSTENNRSITKCISFYSMRYIRRVPFIRRLYDQKLMHKHAVSLTKCFLTQIDKKGIDKERVKDIFVNYKLMENAMKFGTTEFVLESLRVFPWLCSDDREGDIIGHTLKKLVISERNEMIYGFRRILKERFTGHAPSDLDKNNNSILHYCAELPHNRRLNVVSGAAFQMQREIQWFKMVENTMLQKDRYARNDNGDTAQFLFTEKHKELMKEGETWMKDLSTSCMVVAALIATVAFAAAITVPGGNLQDNNSSDNGLPVLLNKKSFMVFVTADALALLSSITSVLMFLAVFTSRYSEEDFLKSLPQKLIIGLATLFISMASILVSFGAAFNIILGQRFHWTSISVSLFSCVPVLLFGFLQFPLFFEMVSSTYWPTFSRKQDHIFEPYFSKAEWLVYLERKKIQRSTTN</sequence>
<dbReference type="PANTHER" id="PTHR24177:SF365">
    <property type="entry name" value="ANKYRIN REPEAT-CONTAINING PROTEIN NPR4-LIKE ISOFORM X1"/>
    <property type="match status" value="1"/>
</dbReference>
<feature type="domain" description="PGG" evidence="4">
    <location>
        <begin position="631"/>
        <end position="746"/>
    </location>
</feature>
<dbReference type="Pfam" id="PF12796">
    <property type="entry name" value="Ank_2"/>
    <property type="match status" value="1"/>
</dbReference>
<keyword evidence="1" id="KW-0040">ANK repeat</keyword>
<evidence type="ECO:0000313" key="5">
    <source>
        <dbReference type="EMBL" id="KAI3954663.1"/>
    </source>
</evidence>
<keyword evidence="3" id="KW-0472">Membrane</keyword>
<dbReference type="EMBL" id="JAJJMB010001902">
    <property type="protein sequence ID" value="KAI3954663.1"/>
    <property type="molecule type" value="Genomic_DNA"/>
</dbReference>
<dbReference type="InterPro" id="IPR026961">
    <property type="entry name" value="PGG_dom"/>
</dbReference>
<dbReference type="Proteomes" id="UP001202328">
    <property type="component" value="Unassembled WGS sequence"/>
</dbReference>
<dbReference type="Gene3D" id="1.25.40.20">
    <property type="entry name" value="Ankyrin repeat-containing domain"/>
    <property type="match status" value="1"/>
</dbReference>
<reference evidence="5" key="1">
    <citation type="submission" date="2022-04" db="EMBL/GenBank/DDBJ databases">
        <title>A functionally conserved STORR gene fusion in Papaver species that diverged 16.8 million years ago.</title>
        <authorList>
            <person name="Catania T."/>
        </authorList>
    </citation>
    <scope>NUCLEOTIDE SEQUENCE</scope>
    <source>
        <strain evidence="5">S-188037</strain>
    </source>
</reference>
<evidence type="ECO:0000313" key="6">
    <source>
        <dbReference type="Proteomes" id="UP001202328"/>
    </source>
</evidence>
<gene>
    <name evidence="5" type="ORF">MKW98_019794</name>
</gene>
<feature type="compositionally biased region" description="Low complexity" evidence="2">
    <location>
        <begin position="408"/>
        <end position="419"/>
    </location>
</feature>
<organism evidence="5 6">
    <name type="scientific">Papaver atlanticum</name>
    <dbReference type="NCBI Taxonomy" id="357466"/>
    <lineage>
        <taxon>Eukaryota</taxon>
        <taxon>Viridiplantae</taxon>
        <taxon>Streptophyta</taxon>
        <taxon>Embryophyta</taxon>
        <taxon>Tracheophyta</taxon>
        <taxon>Spermatophyta</taxon>
        <taxon>Magnoliopsida</taxon>
        <taxon>Ranunculales</taxon>
        <taxon>Papaveraceae</taxon>
        <taxon>Papaveroideae</taxon>
        <taxon>Papaver</taxon>
    </lineage>
</organism>
<feature type="transmembrane region" description="Helical" evidence="3">
    <location>
        <begin position="761"/>
        <end position="781"/>
    </location>
</feature>
<dbReference type="Pfam" id="PF13962">
    <property type="entry name" value="PGG"/>
    <property type="match status" value="1"/>
</dbReference>
<dbReference type="SMART" id="SM00248">
    <property type="entry name" value="ANK"/>
    <property type="match status" value="1"/>
</dbReference>
<keyword evidence="3" id="KW-0812">Transmembrane</keyword>